<feature type="compositionally biased region" description="Basic and acidic residues" evidence="11">
    <location>
        <begin position="537"/>
        <end position="552"/>
    </location>
</feature>
<keyword evidence="8" id="KW-0539">Nucleus</keyword>
<feature type="compositionally biased region" description="Basic residues" evidence="11">
    <location>
        <begin position="453"/>
        <end position="462"/>
    </location>
</feature>
<protein>
    <submittedName>
        <fullName evidence="12">Uncharacterized protein</fullName>
    </submittedName>
</protein>
<dbReference type="SUPFAM" id="SSF63748">
    <property type="entry name" value="Tudor/PWWP/MBT"/>
    <property type="match status" value="1"/>
</dbReference>
<feature type="compositionally biased region" description="Basic and acidic residues" evidence="11">
    <location>
        <begin position="724"/>
        <end position="733"/>
    </location>
</feature>
<comment type="similarity">
    <text evidence="2">Belongs to the PDS5 family.</text>
</comment>
<dbReference type="AlphaFoldDB" id="A0A7N2R4R7"/>
<proteinExistence type="inferred from homology"/>
<evidence type="ECO:0000256" key="9">
    <source>
        <dbReference type="ARBA" id="ARBA00023306"/>
    </source>
</evidence>
<feature type="region of interest" description="Disordered" evidence="11">
    <location>
        <begin position="493"/>
        <end position="638"/>
    </location>
</feature>
<dbReference type="EnsemblPlants" id="QL05p035479:mrna">
    <property type="protein sequence ID" value="QL05p035479:mrna"/>
    <property type="gene ID" value="QL05p035479"/>
</dbReference>
<feature type="compositionally biased region" description="Basic and acidic residues" evidence="11">
    <location>
        <begin position="627"/>
        <end position="638"/>
    </location>
</feature>
<dbReference type="GO" id="GO:0007064">
    <property type="term" value="P:mitotic sister chromatid cohesion"/>
    <property type="evidence" value="ECO:0007669"/>
    <property type="project" value="InterPro"/>
</dbReference>
<feature type="region of interest" description="Disordered" evidence="11">
    <location>
        <begin position="384"/>
        <end position="476"/>
    </location>
</feature>
<dbReference type="GeneID" id="115989526"/>
<evidence type="ECO:0000313" key="13">
    <source>
        <dbReference type="Proteomes" id="UP000594261"/>
    </source>
</evidence>
<keyword evidence="7" id="KW-0234">DNA repair</keyword>
<evidence type="ECO:0000256" key="10">
    <source>
        <dbReference type="ARBA" id="ARBA00058864"/>
    </source>
</evidence>
<evidence type="ECO:0000256" key="11">
    <source>
        <dbReference type="SAM" id="MobiDB-lite"/>
    </source>
</evidence>
<keyword evidence="4" id="KW-0677">Repeat</keyword>
<reference evidence="12 13" key="1">
    <citation type="journal article" date="2016" name="G3 (Bethesda)">
        <title>First Draft Assembly and Annotation of the Genome of a California Endemic Oak Quercus lobata Nee (Fagaceae).</title>
        <authorList>
            <person name="Sork V.L."/>
            <person name="Fitz-Gibbon S.T."/>
            <person name="Puiu D."/>
            <person name="Crepeau M."/>
            <person name="Gugger P.F."/>
            <person name="Sherman R."/>
            <person name="Stevens K."/>
            <person name="Langley C.H."/>
            <person name="Pellegrini M."/>
            <person name="Salzberg S.L."/>
        </authorList>
    </citation>
    <scope>NUCLEOTIDE SEQUENCE [LARGE SCALE GENOMIC DNA]</scope>
    <source>
        <strain evidence="12 13">cv. SW786</strain>
    </source>
</reference>
<dbReference type="InterPro" id="IPR039776">
    <property type="entry name" value="Pds5"/>
</dbReference>
<comment type="function">
    <text evidence="10">Cohesin cofactor dispensable during the meiotic division but playing an important role in DNA repair by homologous recombination (HR) probably by helping SMC5/SMC6 complex. Regulator of sister chromatid cohesion in mitosis which may stabilize cohesin complex association with chromatin. May couple sister chromatid cohesion during mitosis to DNA replication. Cohesion ensures that chromosome partitioning is accurate in both meiotic and mitotic cells and plays an important role in DNA repair.</text>
</comment>
<evidence type="ECO:0000256" key="1">
    <source>
        <dbReference type="ARBA" id="ARBA00004123"/>
    </source>
</evidence>
<dbReference type="PANTHER" id="PTHR12663">
    <property type="entry name" value="ANDROGEN INDUCED INHIBITOR OF PROLIFERATION AS3 / PDS5-RELATED"/>
    <property type="match status" value="1"/>
</dbReference>
<reference evidence="12" key="2">
    <citation type="submission" date="2021-01" db="UniProtKB">
        <authorList>
            <consortium name="EnsemblPlants"/>
        </authorList>
    </citation>
    <scope>IDENTIFICATION</scope>
</reference>
<gene>
    <name evidence="12" type="primary">LOC115989526</name>
</gene>
<dbReference type="GO" id="GO:0035825">
    <property type="term" value="P:homologous recombination"/>
    <property type="evidence" value="ECO:0007669"/>
    <property type="project" value="UniProtKB-ARBA"/>
</dbReference>
<evidence type="ECO:0000256" key="4">
    <source>
        <dbReference type="ARBA" id="ARBA00022737"/>
    </source>
</evidence>
<evidence type="ECO:0000256" key="7">
    <source>
        <dbReference type="ARBA" id="ARBA00023204"/>
    </source>
</evidence>
<name>A0A7N2R4R7_QUELO</name>
<keyword evidence="5" id="KW-0227">DNA damage</keyword>
<dbReference type="Pfam" id="PF20168">
    <property type="entry name" value="PDS5"/>
    <property type="match status" value="1"/>
</dbReference>
<feature type="compositionally biased region" description="Basic residues" evidence="11">
    <location>
        <begin position="386"/>
        <end position="395"/>
    </location>
</feature>
<accession>A0A7N2R4R7</accession>
<dbReference type="PANTHER" id="PTHR12663:SF69">
    <property type="entry name" value="SISTER CHROMATID COHESION PROTEIN PDS5 HOMOLOG E"/>
    <property type="match status" value="1"/>
</dbReference>
<feature type="compositionally biased region" description="Polar residues" evidence="11">
    <location>
        <begin position="463"/>
        <end position="476"/>
    </location>
</feature>
<dbReference type="Gramene" id="QL05p035479:mrna">
    <property type="protein sequence ID" value="QL05p035479:mrna"/>
    <property type="gene ID" value="QL05p035479"/>
</dbReference>
<dbReference type="EMBL" id="LRBV02000005">
    <property type="status" value="NOT_ANNOTATED_CDS"/>
    <property type="molecule type" value="Genomic_DNA"/>
</dbReference>
<evidence type="ECO:0000313" key="12">
    <source>
        <dbReference type="EnsemblPlants" id="QL05p035479:mrna"/>
    </source>
</evidence>
<feature type="region of interest" description="Disordered" evidence="11">
    <location>
        <begin position="298"/>
        <end position="372"/>
    </location>
</feature>
<dbReference type="FunCoup" id="A0A7N2R4R7">
    <property type="interactions" value="380"/>
</dbReference>
<evidence type="ECO:0000256" key="8">
    <source>
        <dbReference type="ARBA" id="ARBA00023242"/>
    </source>
</evidence>
<dbReference type="SUPFAM" id="SSF48371">
    <property type="entry name" value="ARM repeat"/>
    <property type="match status" value="1"/>
</dbReference>
<evidence type="ECO:0000256" key="2">
    <source>
        <dbReference type="ARBA" id="ARBA00006254"/>
    </source>
</evidence>
<dbReference type="GO" id="GO:0051301">
    <property type="term" value="P:cell division"/>
    <property type="evidence" value="ECO:0007669"/>
    <property type="project" value="UniProtKB-KW"/>
</dbReference>
<dbReference type="GO" id="GO:0009556">
    <property type="term" value="P:microsporogenesis"/>
    <property type="evidence" value="ECO:0007669"/>
    <property type="project" value="UniProtKB-ARBA"/>
</dbReference>
<feature type="compositionally biased region" description="Polar residues" evidence="11">
    <location>
        <begin position="561"/>
        <end position="574"/>
    </location>
</feature>
<feature type="compositionally biased region" description="Polar residues" evidence="11">
    <location>
        <begin position="734"/>
        <end position="760"/>
    </location>
</feature>
<feature type="region of interest" description="Disordered" evidence="11">
    <location>
        <begin position="688"/>
        <end position="814"/>
    </location>
</feature>
<dbReference type="GO" id="GO:0000785">
    <property type="term" value="C:chromatin"/>
    <property type="evidence" value="ECO:0007669"/>
    <property type="project" value="TreeGrafter"/>
</dbReference>
<organism evidence="12 13">
    <name type="scientific">Quercus lobata</name>
    <name type="common">Valley oak</name>
    <dbReference type="NCBI Taxonomy" id="97700"/>
    <lineage>
        <taxon>Eukaryota</taxon>
        <taxon>Viridiplantae</taxon>
        <taxon>Streptophyta</taxon>
        <taxon>Embryophyta</taxon>
        <taxon>Tracheophyta</taxon>
        <taxon>Spermatophyta</taxon>
        <taxon>Magnoliopsida</taxon>
        <taxon>eudicotyledons</taxon>
        <taxon>Gunneridae</taxon>
        <taxon>Pentapetalae</taxon>
        <taxon>rosids</taxon>
        <taxon>fabids</taxon>
        <taxon>Fagales</taxon>
        <taxon>Fagaceae</taxon>
        <taxon>Quercus</taxon>
    </lineage>
</organism>
<evidence type="ECO:0000256" key="5">
    <source>
        <dbReference type="ARBA" id="ARBA00022763"/>
    </source>
</evidence>
<evidence type="ECO:0000256" key="3">
    <source>
        <dbReference type="ARBA" id="ARBA00022618"/>
    </source>
</evidence>
<dbReference type="GO" id="GO:0006281">
    <property type="term" value="P:DNA repair"/>
    <property type="evidence" value="ECO:0007669"/>
    <property type="project" value="UniProtKB-KW"/>
</dbReference>
<feature type="compositionally biased region" description="Polar residues" evidence="11">
    <location>
        <begin position="591"/>
        <end position="608"/>
    </location>
</feature>
<keyword evidence="13" id="KW-1185">Reference proteome</keyword>
<dbReference type="Gene3D" id="2.30.30.140">
    <property type="match status" value="1"/>
</dbReference>
<dbReference type="InParanoid" id="A0A7N2R4R7"/>
<keyword evidence="6" id="KW-0498">Mitosis</keyword>
<dbReference type="CDD" id="cd20404">
    <property type="entry name" value="Tudor_Agenet_AtEML-like"/>
    <property type="match status" value="1"/>
</dbReference>
<dbReference type="RefSeq" id="XP_030969088.1">
    <property type="nucleotide sequence ID" value="XM_031113228.1"/>
</dbReference>
<feature type="compositionally biased region" description="Polar residues" evidence="11">
    <location>
        <begin position="423"/>
        <end position="441"/>
    </location>
</feature>
<evidence type="ECO:0000256" key="6">
    <source>
        <dbReference type="ARBA" id="ARBA00022776"/>
    </source>
</evidence>
<sequence>MTSFDRDLEEKLKEAGSTLLNPPSSIDDLLTLLDKVENLLANVEQAPSKSMQDALLPSLKALISNELLRHAEMDVKVSVASCITEITRITAPDAPYDDEQMKEIFQLTVAAFEKLSHVSSRCYTKAVSILDTVAKVRSCLVMLDLECDALVVEMFQNFLKIIRSNHPHAVFSAMETIMTLVIDESEEISSDLLSPLLASVRKENQNVSPISWKLGEKVITNCAVKLKPYLKEAVGSMGIALDDYAQIVTSVCQSESAEHLADENRLGKRIVSSELPRTDPNEASLVTKGLTSDTFKSAVINGTPTRNDENLKNVKSSKRLQSCRLTKHSKTVGASSNSEPDNLYSMKAAKSATESDSVPKKRGRKPNSLMKSEEGYDHSWICTGRKTSKLGRPRKSHDGGVDDSPSETPDTKAPSPLVLENVTEPSSLQPKTNKIITTASLSPDHCLPDASHPKRGRPKKVGNNKNQDANHHSLSMSKGGFLNAQVEEKALQSADVSLKKESEVTNNSDAKPQRHSRKVQIAIKINEETTQTPSHVVSEKEASDPSGPEEKLLQPSDMNVGVTNINNRSSIQTNSKKRKRKYASSEMDITEASNCKTISKSATKSANGDESYLEESPKTKLRRKSAAKGEDSGKPDFDERLVGCKIKVWWPKDKTFYEGVVHSYDSVKKKHQVLYTDGDEEILNLKKERWEPIVDDVLPEGGQETDLPKADASSDMPNKRRGKTKSELAKQEKPNSSSKMSGTSANMSKVDSAKSGGNSADDQELDNPIIVYECVNNPSRTVEGSKDVGHQKSTSKSSIERLKSGNSMKPKGFL</sequence>
<dbReference type="Proteomes" id="UP000594261">
    <property type="component" value="Chromosome 5"/>
</dbReference>
<comment type="subcellular location">
    <subcellularLocation>
        <location evidence="1">Nucleus</location>
    </subcellularLocation>
</comment>
<keyword evidence="3" id="KW-0132">Cell division</keyword>
<dbReference type="GO" id="GO:0005634">
    <property type="term" value="C:nucleus"/>
    <property type="evidence" value="ECO:0007669"/>
    <property type="project" value="UniProtKB-SubCell"/>
</dbReference>
<keyword evidence="9" id="KW-0131">Cell cycle</keyword>
<dbReference type="InterPro" id="IPR016024">
    <property type="entry name" value="ARM-type_fold"/>
</dbReference>
<dbReference type="FunFam" id="2.30.30.140:FF:000033">
    <property type="entry name" value="Binding protein"/>
    <property type="match status" value="1"/>
</dbReference>
<dbReference type="OMA" id="YLYKERW"/>